<dbReference type="PROSITE" id="PS00134">
    <property type="entry name" value="TRYPSIN_HIS"/>
    <property type="match status" value="1"/>
</dbReference>
<keyword evidence="3 8" id="KW-0645">Protease</keyword>
<dbReference type="InterPro" id="IPR002350">
    <property type="entry name" value="Kazal_dom"/>
</dbReference>
<dbReference type="InterPro" id="IPR043504">
    <property type="entry name" value="Peptidase_S1_PA_chymotrypsin"/>
</dbReference>
<dbReference type="PANTHER" id="PTHR15462:SF8">
    <property type="entry name" value="SERINE PROTEASE"/>
    <property type="match status" value="1"/>
</dbReference>
<comment type="similarity">
    <text evidence="1">Belongs to the peptidase S1 family.</text>
</comment>
<keyword evidence="7" id="KW-0843">Virulence</keyword>
<dbReference type="EMBL" id="BDSP01000252">
    <property type="protein sequence ID" value="GAX27048.1"/>
    <property type="molecule type" value="Genomic_DNA"/>
</dbReference>
<dbReference type="SUPFAM" id="SSF100895">
    <property type="entry name" value="Kazal-type serine protease inhibitors"/>
    <property type="match status" value="1"/>
</dbReference>
<accession>A0A1Z5KM81</accession>
<evidence type="ECO:0000256" key="5">
    <source>
        <dbReference type="ARBA" id="ARBA00022801"/>
    </source>
</evidence>
<evidence type="ECO:0000256" key="6">
    <source>
        <dbReference type="ARBA" id="ARBA00022825"/>
    </source>
</evidence>
<dbReference type="InParanoid" id="A0A1Z5KM81"/>
<evidence type="ECO:0000256" key="2">
    <source>
        <dbReference type="ARBA" id="ARBA00008764"/>
    </source>
</evidence>
<dbReference type="EC" id="3.4.21.-" evidence="8"/>
<evidence type="ECO:0000259" key="9">
    <source>
        <dbReference type="PROSITE" id="PS51465"/>
    </source>
</evidence>
<keyword evidence="4 8" id="KW-0732">Signal</keyword>
<keyword evidence="6 8" id="KW-0720">Serine protease</keyword>
<evidence type="ECO:0000256" key="4">
    <source>
        <dbReference type="ARBA" id="ARBA00022729"/>
    </source>
</evidence>
<keyword evidence="11" id="KW-1185">Reference proteome</keyword>
<keyword evidence="5 8" id="KW-0378">Hydrolase</keyword>
<gene>
    <name evidence="10" type="ORF">FisN_9Lh368</name>
</gene>
<evidence type="ECO:0000313" key="11">
    <source>
        <dbReference type="Proteomes" id="UP000198406"/>
    </source>
</evidence>
<dbReference type="SUPFAM" id="SSF50494">
    <property type="entry name" value="Trypsin-like serine proteases"/>
    <property type="match status" value="1"/>
</dbReference>
<dbReference type="PROSITE" id="PS51465">
    <property type="entry name" value="KAZAL_2"/>
    <property type="match status" value="1"/>
</dbReference>
<dbReference type="PANTHER" id="PTHR15462">
    <property type="entry name" value="SERINE PROTEASE"/>
    <property type="match status" value="1"/>
</dbReference>
<dbReference type="InterPro" id="IPR050966">
    <property type="entry name" value="Glutamyl_endopeptidase"/>
</dbReference>
<reference evidence="10 11" key="1">
    <citation type="journal article" date="2015" name="Plant Cell">
        <title>Oil accumulation by the oleaginous diatom Fistulifera solaris as revealed by the genome and transcriptome.</title>
        <authorList>
            <person name="Tanaka T."/>
            <person name="Maeda Y."/>
            <person name="Veluchamy A."/>
            <person name="Tanaka M."/>
            <person name="Abida H."/>
            <person name="Marechal E."/>
            <person name="Bowler C."/>
            <person name="Muto M."/>
            <person name="Sunaga Y."/>
            <person name="Tanaka M."/>
            <person name="Yoshino T."/>
            <person name="Taniguchi T."/>
            <person name="Fukuda Y."/>
            <person name="Nemoto M."/>
            <person name="Matsumoto M."/>
            <person name="Wong P.S."/>
            <person name="Aburatani S."/>
            <person name="Fujibuchi W."/>
        </authorList>
    </citation>
    <scope>NUCLEOTIDE SEQUENCE [LARGE SCALE GENOMIC DNA]</scope>
    <source>
        <strain evidence="10 11">JPCC DA0580</strain>
    </source>
</reference>
<dbReference type="PRINTS" id="PR00839">
    <property type="entry name" value="V8PROTEASE"/>
</dbReference>
<dbReference type="AlphaFoldDB" id="A0A1Z5KM81"/>
<comment type="caution">
    <text evidence="10">The sequence shown here is derived from an EMBL/GenBank/DDBJ whole genome shotgun (WGS) entry which is preliminary data.</text>
</comment>
<comment type="similarity">
    <text evidence="2 8">Belongs to the peptidase S1B family.</text>
</comment>
<dbReference type="Proteomes" id="UP000198406">
    <property type="component" value="Unassembled WGS sequence"/>
</dbReference>
<dbReference type="GO" id="GO:0006508">
    <property type="term" value="P:proteolysis"/>
    <property type="evidence" value="ECO:0007669"/>
    <property type="project" value="UniProtKB-KW"/>
</dbReference>
<dbReference type="OrthoDB" id="551340at2759"/>
<dbReference type="InterPro" id="IPR008256">
    <property type="entry name" value="Peptidase_S1B"/>
</dbReference>
<proteinExistence type="inferred from homology"/>
<feature type="domain" description="Kazal-like" evidence="9">
    <location>
        <begin position="15"/>
        <end position="65"/>
    </location>
</feature>
<dbReference type="InterPro" id="IPR018114">
    <property type="entry name" value="TRYPSIN_HIS"/>
</dbReference>
<evidence type="ECO:0000256" key="1">
    <source>
        <dbReference type="ARBA" id="ARBA00007664"/>
    </source>
</evidence>
<name>A0A1Z5KM81_FISSO</name>
<dbReference type="GO" id="GO:0004252">
    <property type="term" value="F:serine-type endopeptidase activity"/>
    <property type="evidence" value="ECO:0007669"/>
    <property type="project" value="InterPro"/>
</dbReference>
<sequence length="466" mass="50673">MRKTLLFILSSFTCVASQYDCNAGCSLDGSIMGPSVCDDDGFTYQNACVAWCQGVTKFNYGSCEGMNESRLSGFDFPGSADVITMDVMNRFAHESFRFVTKRVKFATQLDDYEDVVESDLVDRLDVPLHPHVLRITSEGYEFMAPLESTASTGIPNSSVANEGLAGQVDRKLLRERNLIVIGTDSRSVVPDTTAFPFRAIGSADYNYTKGTSVCTVTMISRSSALTAGHCVWRTSTNEPLPMMKVAPGRYVDASTGSMIDPYGTWDVDYTTTFREYKDSKDGNFDMAVVTFKPSNRPDLGCSNVYPGDVVGFVGIDRVLGTSSVVNDPRLAALIVTGYPSDYFGKMVTSNACSREALSGGSHYIWHFCDTVAGMSGSSFLLPNNVAVGVHAHGNWVSSRNGGAVLKDKLYDSVFTWAGLANQQAFVCSASNTCPCSSQSNPSQRAICWFINFRGCLRLALESANRI</sequence>
<evidence type="ECO:0000313" key="10">
    <source>
        <dbReference type="EMBL" id="GAX27048.1"/>
    </source>
</evidence>
<evidence type="ECO:0000256" key="3">
    <source>
        <dbReference type="ARBA" id="ARBA00022670"/>
    </source>
</evidence>
<organism evidence="10 11">
    <name type="scientific">Fistulifera solaris</name>
    <name type="common">Oleaginous diatom</name>
    <dbReference type="NCBI Taxonomy" id="1519565"/>
    <lineage>
        <taxon>Eukaryota</taxon>
        <taxon>Sar</taxon>
        <taxon>Stramenopiles</taxon>
        <taxon>Ochrophyta</taxon>
        <taxon>Bacillariophyta</taxon>
        <taxon>Bacillariophyceae</taxon>
        <taxon>Bacillariophycidae</taxon>
        <taxon>Naviculales</taxon>
        <taxon>Naviculaceae</taxon>
        <taxon>Fistulifera</taxon>
    </lineage>
</organism>
<evidence type="ECO:0000256" key="7">
    <source>
        <dbReference type="ARBA" id="ARBA00023026"/>
    </source>
</evidence>
<dbReference type="Gene3D" id="2.40.10.10">
    <property type="entry name" value="Trypsin-like serine proteases"/>
    <property type="match status" value="2"/>
</dbReference>
<evidence type="ECO:0000256" key="8">
    <source>
        <dbReference type="RuleBase" id="RU004296"/>
    </source>
</evidence>
<dbReference type="InterPro" id="IPR009003">
    <property type="entry name" value="Peptidase_S1_PA"/>
</dbReference>
<dbReference type="InterPro" id="IPR036058">
    <property type="entry name" value="Kazal_dom_sf"/>
</dbReference>
<feature type="chain" id="PRO_5011810025" description="Serine protease" evidence="8">
    <location>
        <begin position="18"/>
        <end position="466"/>
    </location>
</feature>
<feature type="signal peptide" evidence="8">
    <location>
        <begin position="1"/>
        <end position="17"/>
    </location>
</feature>
<protein>
    <recommendedName>
        <fullName evidence="8">Serine protease</fullName>
        <ecNumber evidence="8">3.4.21.-</ecNumber>
    </recommendedName>
</protein>